<proteinExistence type="inferred from homology"/>
<dbReference type="RefSeq" id="WP_377944907.1">
    <property type="nucleotide sequence ID" value="NZ_JBHUCX010000083.1"/>
</dbReference>
<reference evidence="4" key="1">
    <citation type="journal article" date="2019" name="Int. J. Syst. Evol. Microbiol.">
        <title>The Global Catalogue of Microorganisms (GCM) 10K type strain sequencing project: providing services to taxonomists for standard genome sequencing and annotation.</title>
        <authorList>
            <consortium name="The Broad Institute Genomics Platform"/>
            <consortium name="The Broad Institute Genome Sequencing Center for Infectious Disease"/>
            <person name="Wu L."/>
            <person name="Ma J."/>
        </authorList>
    </citation>
    <scope>NUCLEOTIDE SEQUENCE [LARGE SCALE GENOMIC DNA]</scope>
    <source>
        <strain evidence="4">CGMCC 1.12286</strain>
    </source>
</reference>
<dbReference type="PANTHER" id="PTHR31793">
    <property type="entry name" value="4-HYDROXYBENZOYL-COA THIOESTERASE FAMILY MEMBER"/>
    <property type="match status" value="1"/>
</dbReference>
<feature type="non-terminal residue" evidence="3">
    <location>
        <position position="1"/>
    </location>
</feature>
<accession>A0ABW4JKW3</accession>
<gene>
    <name evidence="3" type="ORF">ACFSB2_20175</name>
</gene>
<sequence length="152" mass="17453">FLLFWEEIMHRSVATELEVRWGECDPAGIVYHPAYIDWFSVARMHFLSENGIQYMSTFNQAGIHLVVTDVACQYKKALRAQDKIKVIAHLVACTRTRLHFQYEVFDDEGAVCAVGRTVHAFVANDNAKAVNLDKFAPELWAKIRVLPVDRDR</sequence>
<protein>
    <submittedName>
        <fullName evidence="3">Acyl-CoA thioesterase</fullName>
        <ecNumber evidence="3">3.1.2.-</ecNumber>
    </submittedName>
</protein>
<evidence type="ECO:0000313" key="4">
    <source>
        <dbReference type="Proteomes" id="UP001597079"/>
    </source>
</evidence>
<evidence type="ECO:0000256" key="1">
    <source>
        <dbReference type="ARBA" id="ARBA00005953"/>
    </source>
</evidence>
<comment type="caution">
    <text evidence="3">The sequence shown here is derived from an EMBL/GenBank/DDBJ whole genome shotgun (WGS) entry which is preliminary data.</text>
</comment>
<comment type="similarity">
    <text evidence="1">Belongs to the 4-hydroxybenzoyl-CoA thioesterase family.</text>
</comment>
<dbReference type="PIRSF" id="PIRSF003230">
    <property type="entry name" value="YbgC"/>
    <property type="match status" value="1"/>
</dbReference>
<dbReference type="GO" id="GO:0016787">
    <property type="term" value="F:hydrolase activity"/>
    <property type="evidence" value="ECO:0007669"/>
    <property type="project" value="UniProtKB-KW"/>
</dbReference>
<name>A0ABW4JKW3_9BACL</name>
<dbReference type="InterPro" id="IPR006684">
    <property type="entry name" value="YbgC/YbaW"/>
</dbReference>
<dbReference type="Proteomes" id="UP001597079">
    <property type="component" value="Unassembled WGS sequence"/>
</dbReference>
<dbReference type="EMBL" id="JBHUCX010000083">
    <property type="protein sequence ID" value="MFD1676996.1"/>
    <property type="molecule type" value="Genomic_DNA"/>
</dbReference>
<keyword evidence="2 3" id="KW-0378">Hydrolase</keyword>
<dbReference type="PANTHER" id="PTHR31793:SF27">
    <property type="entry name" value="NOVEL THIOESTERASE SUPERFAMILY DOMAIN AND SAPOSIN A-TYPE DOMAIN CONTAINING PROTEIN (0610012H03RIK)"/>
    <property type="match status" value="1"/>
</dbReference>
<evidence type="ECO:0000256" key="2">
    <source>
        <dbReference type="ARBA" id="ARBA00022801"/>
    </source>
</evidence>
<dbReference type="InterPro" id="IPR050563">
    <property type="entry name" value="4-hydroxybenzoyl-CoA_TE"/>
</dbReference>
<dbReference type="CDD" id="cd00586">
    <property type="entry name" value="4HBT"/>
    <property type="match status" value="1"/>
</dbReference>
<keyword evidence="4" id="KW-1185">Reference proteome</keyword>
<dbReference type="Pfam" id="PF13279">
    <property type="entry name" value="4HBT_2"/>
    <property type="match status" value="1"/>
</dbReference>
<organism evidence="3 4">
    <name type="scientific">Alicyclobacillus fodiniaquatilis</name>
    <dbReference type="NCBI Taxonomy" id="1661150"/>
    <lineage>
        <taxon>Bacteria</taxon>
        <taxon>Bacillati</taxon>
        <taxon>Bacillota</taxon>
        <taxon>Bacilli</taxon>
        <taxon>Bacillales</taxon>
        <taxon>Alicyclobacillaceae</taxon>
        <taxon>Alicyclobacillus</taxon>
    </lineage>
</organism>
<evidence type="ECO:0000313" key="3">
    <source>
        <dbReference type="EMBL" id="MFD1676996.1"/>
    </source>
</evidence>
<dbReference type="EC" id="3.1.2.-" evidence="3"/>
<dbReference type="SUPFAM" id="SSF54637">
    <property type="entry name" value="Thioesterase/thiol ester dehydrase-isomerase"/>
    <property type="match status" value="1"/>
</dbReference>
<dbReference type="Gene3D" id="3.10.129.10">
    <property type="entry name" value="Hotdog Thioesterase"/>
    <property type="match status" value="1"/>
</dbReference>
<dbReference type="InterPro" id="IPR029069">
    <property type="entry name" value="HotDog_dom_sf"/>
</dbReference>